<evidence type="ECO:0000256" key="1">
    <source>
        <dbReference type="RuleBase" id="RU367072"/>
    </source>
</evidence>
<dbReference type="GO" id="GO:0097361">
    <property type="term" value="C:cytosolic [4Fe-4S] assembly targeting complex"/>
    <property type="evidence" value="ECO:0007669"/>
    <property type="project" value="UniProtKB-UniRule"/>
</dbReference>
<keyword evidence="1" id="KW-0539">Nucleus</keyword>
<keyword evidence="5" id="KW-1267">Proteomics identification</keyword>
<keyword evidence="1" id="KW-0234">DNA repair</keyword>
<name>A0A0P0X2Z2_ORYSJ</name>
<dbReference type="PANTHER" id="PTHR12891:SF0">
    <property type="entry name" value="MMS19 NUCLEOTIDE EXCISION REPAIR PROTEIN HOMOLOG"/>
    <property type="match status" value="1"/>
</dbReference>
<keyword evidence="1" id="KW-0227">DNA damage</keyword>
<dbReference type="PANTHER" id="PTHR12891">
    <property type="entry name" value="DNA REPAIR/TRANSCRIPTION PROTEIN MET18/MMS19"/>
    <property type="match status" value="1"/>
</dbReference>
<protein>
    <recommendedName>
        <fullName evidence="1">MMS19 nucleotide excision repair protein</fullName>
    </recommendedName>
</protein>
<evidence type="ECO:0007829" key="5">
    <source>
        <dbReference type="PeptideAtlas" id="A0A0P0X2Z2"/>
    </source>
</evidence>
<feature type="non-terminal residue" evidence="3">
    <location>
        <position position="1"/>
    </location>
</feature>
<dbReference type="GO" id="GO:0005634">
    <property type="term" value="C:nucleus"/>
    <property type="evidence" value="ECO:0007669"/>
    <property type="project" value="UniProtKB-SubCell"/>
</dbReference>
<comment type="subcellular location">
    <subcellularLocation>
        <location evidence="1">Nucleus</location>
    </subcellularLocation>
</comment>
<dbReference type="InterPro" id="IPR029240">
    <property type="entry name" value="MMS19_N"/>
</dbReference>
<dbReference type="Gramene" id="Os07t0177100-02">
    <property type="protein sequence ID" value="Os07t0177100-02"/>
    <property type="gene ID" value="Os07g0177100"/>
</dbReference>
<evidence type="ECO:0000259" key="2">
    <source>
        <dbReference type="Pfam" id="PF14500"/>
    </source>
</evidence>
<dbReference type="EMBL" id="AP014963">
    <property type="protein sequence ID" value="BAT00296.1"/>
    <property type="molecule type" value="Genomic_DNA"/>
</dbReference>
<sequence>VNAISTLSDFFISRLSDWQALRGALVGCLALLHRKRTVGSIIIADVKRLLETFLQNVQVQSLAAADRKLCFQILNYILDHYPEAVKTMVWY</sequence>
<dbReference type="GO" id="GO:0051604">
    <property type="term" value="P:protein maturation"/>
    <property type="evidence" value="ECO:0007669"/>
    <property type="project" value="UniProtKB-UniRule"/>
</dbReference>
<feature type="domain" description="MMS19 N-terminal" evidence="2">
    <location>
        <begin position="2"/>
        <end position="88"/>
    </location>
</feature>
<comment type="similarity">
    <text evidence="1">Belongs to the MET18/MMS19 family.</text>
</comment>
<dbReference type="GO" id="GO:0016226">
    <property type="term" value="P:iron-sulfur cluster assembly"/>
    <property type="evidence" value="ECO:0007669"/>
    <property type="project" value="UniProtKB-UniRule"/>
</dbReference>
<dbReference type="Pfam" id="PF14500">
    <property type="entry name" value="MMS19_N"/>
    <property type="match status" value="1"/>
</dbReference>
<comment type="function">
    <text evidence="1">Key component of the cytosolic iron-sulfur protein assembly (CIA) complex, a multiprotein complex that mediates the incorporation of iron-sulfur cluster into apoproteins specifically involved in DNA metabolism and genomic integrity. In the CIA complex, MMS19 acts as an adapter between early-acting CIA components and a subset of cellular target iron-sulfur proteins.</text>
</comment>
<dbReference type="ExpressionAtlas" id="A0A0P0X2Z2">
    <property type="expression patterns" value="baseline and differential"/>
</dbReference>
<evidence type="ECO:0000313" key="4">
    <source>
        <dbReference type="Proteomes" id="UP000059680"/>
    </source>
</evidence>
<dbReference type="GO" id="GO:0006281">
    <property type="term" value="P:DNA repair"/>
    <property type="evidence" value="ECO:0007669"/>
    <property type="project" value="UniProtKB-UniRule"/>
</dbReference>
<proteinExistence type="evidence at protein level"/>
<gene>
    <name evidence="3" type="ordered locus">Os07g0177100</name>
    <name evidence="3" type="ORF">OSNPB_070177100</name>
</gene>
<organism evidence="3 4">
    <name type="scientific">Oryza sativa subsp. japonica</name>
    <name type="common">Rice</name>
    <dbReference type="NCBI Taxonomy" id="39947"/>
    <lineage>
        <taxon>Eukaryota</taxon>
        <taxon>Viridiplantae</taxon>
        <taxon>Streptophyta</taxon>
        <taxon>Embryophyta</taxon>
        <taxon>Tracheophyta</taxon>
        <taxon>Spermatophyta</taxon>
        <taxon>Magnoliopsida</taxon>
        <taxon>Liliopsida</taxon>
        <taxon>Poales</taxon>
        <taxon>Poaceae</taxon>
        <taxon>BOP clade</taxon>
        <taxon>Oryzoideae</taxon>
        <taxon>Oryzeae</taxon>
        <taxon>Oryzinae</taxon>
        <taxon>Oryza</taxon>
        <taxon>Oryza sativa</taxon>
    </lineage>
</organism>
<reference evidence="4" key="1">
    <citation type="journal article" date="2005" name="Nature">
        <title>The map-based sequence of the rice genome.</title>
        <authorList>
            <consortium name="International rice genome sequencing project (IRGSP)"/>
            <person name="Matsumoto T."/>
            <person name="Wu J."/>
            <person name="Kanamori H."/>
            <person name="Katayose Y."/>
            <person name="Fujisawa M."/>
            <person name="Namiki N."/>
            <person name="Mizuno H."/>
            <person name="Yamamoto K."/>
            <person name="Antonio B.A."/>
            <person name="Baba T."/>
            <person name="Sakata K."/>
            <person name="Nagamura Y."/>
            <person name="Aoki H."/>
            <person name="Arikawa K."/>
            <person name="Arita K."/>
            <person name="Bito T."/>
            <person name="Chiden Y."/>
            <person name="Fujitsuka N."/>
            <person name="Fukunaka R."/>
            <person name="Hamada M."/>
            <person name="Harada C."/>
            <person name="Hayashi A."/>
            <person name="Hijishita S."/>
            <person name="Honda M."/>
            <person name="Hosokawa S."/>
            <person name="Ichikawa Y."/>
            <person name="Idonuma A."/>
            <person name="Iijima M."/>
            <person name="Ikeda M."/>
            <person name="Ikeno M."/>
            <person name="Ito K."/>
            <person name="Ito S."/>
            <person name="Ito T."/>
            <person name="Ito Y."/>
            <person name="Ito Y."/>
            <person name="Iwabuchi A."/>
            <person name="Kamiya K."/>
            <person name="Karasawa W."/>
            <person name="Kurita K."/>
            <person name="Katagiri S."/>
            <person name="Kikuta A."/>
            <person name="Kobayashi H."/>
            <person name="Kobayashi N."/>
            <person name="Machita K."/>
            <person name="Maehara T."/>
            <person name="Masukawa M."/>
            <person name="Mizubayashi T."/>
            <person name="Mukai Y."/>
            <person name="Nagasaki H."/>
            <person name="Nagata Y."/>
            <person name="Naito S."/>
            <person name="Nakashima M."/>
            <person name="Nakama Y."/>
            <person name="Nakamichi Y."/>
            <person name="Nakamura M."/>
            <person name="Meguro A."/>
            <person name="Negishi M."/>
            <person name="Ohta I."/>
            <person name="Ohta T."/>
            <person name="Okamoto M."/>
            <person name="Ono N."/>
            <person name="Saji S."/>
            <person name="Sakaguchi M."/>
            <person name="Sakai K."/>
            <person name="Shibata M."/>
            <person name="Shimokawa T."/>
            <person name="Song J."/>
            <person name="Takazaki Y."/>
            <person name="Terasawa K."/>
            <person name="Tsugane M."/>
            <person name="Tsuji K."/>
            <person name="Ueda S."/>
            <person name="Waki K."/>
            <person name="Yamagata H."/>
            <person name="Yamamoto M."/>
            <person name="Yamamoto S."/>
            <person name="Yamane H."/>
            <person name="Yoshiki S."/>
            <person name="Yoshihara R."/>
            <person name="Yukawa K."/>
            <person name="Zhong H."/>
            <person name="Yano M."/>
            <person name="Yuan Q."/>
            <person name="Ouyang S."/>
            <person name="Liu J."/>
            <person name="Jones K.M."/>
            <person name="Gansberger K."/>
            <person name="Moffat K."/>
            <person name="Hill J."/>
            <person name="Bera J."/>
            <person name="Fadrosh D."/>
            <person name="Jin S."/>
            <person name="Johri S."/>
            <person name="Kim M."/>
            <person name="Overton L."/>
            <person name="Reardon M."/>
            <person name="Tsitrin T."/>
            <person name="Vuong H."/>
            <person name="Weaver B."/>
            <person name="Ciecko A."/>
            <person name="Tallon L."/>
            <person name="Jackson J."/>
            <person name="Pai G."/>
            <person name="Aken S.V."/>
            <person name="Utterback T."/>
            <person name="Reidmuller S."/>
            <person name="Feldblyum T."/>
            <person name="Hsiao J."/>
            <person name="Zismann V."/>
            <person name="Iobst S."/>
            <person name="de Vazeille A.R."/>
            <person name="Buell C.R."/>
            <person name="Ying K."/>
            <person name="Li Y."/>
            <person name="Lu T."/>
            <person name="Huang Y."/>
            <person name="Zhao Q."/>
            <person name="Feng Q."/>
            <person name="Zhang L."/>
            <person name="Zhu J."/>
            <person name="Weng Q."/>
            <person name="Mu J."/>
            <person name="Lu Y."/>
            <person name="Fan D."/>
            <person name="Liu Y."/>
            <person name="Guan J."/>
            <person name="Zhang Y."/>
            <person name="Yu S."/>
            <person name="Liu X."/>
            <person name="Zhang Y."/>
            <person name="Hong G."/>
            <person name="Han B."/>
            <person name="Choisne N."/>
            <person name="Demange N."/>
            <person name="Orjeda G."/>
            <person name="Samain S."/>
            <person name="Cattolico L."/>
            <person name="Pelletier E."/>
            <person name="Couloux A."/>
            <person name="Segurens B."/>
            <person name="Wincker P."/>
            <person name="D'Hont A."/>
            <person name="Scarpelli C."/>
            <person name="Weissenbach J."/>
            <person name="Salanoubat M."/>
            <person name="Quetier F."/>
            <person name="Yu Y."/>
            <person name="Kim H.R."/>
            <person name="Rambo T."/>
            <person name="Currie J."/>
            <person name="Collura K."/>
            <person name="Luo M."/>
            <person name="Yang T."/>
            <person name="Ammiraju J.S.S."/>
            <person name="Engler F."/>
            <person name="Soderlund C."/>
            <person name="Wing R.A."/>
            <person name="Palmer L.E."/>
            <person name="de la Bastide M."/>
            <person name="Spiegel L."/>
            <person name="Nascimento L."/>
            <person name="Zutavern T."/>
            <person name="O'Shaughnessy A."/>
            <person name="Dike S."/>
            <person name="Dedhia N."/>
            <person name="Preston R."/>
            <person name="Balija V."/>
            <person name="McCombie W.R."/>
            <person name="Chow T."/>
            <person name="Chen H."/>
            <person name="Chung M."/>
            <person name="Chen C."/>
            <person name="Shaw J."/>
            <person name="Wu H."/>
            <person name="Hsiao K."/>
            <person name="Chao Y."/>
            <person name="Chu M."/>
            <person name="Cheng C."/>
            <person name="Hour A."/>
            <person name="Lee P."/>
            <person name="Lin S."/>
            <person name="Lin Y."/>
            <person name="Liou J."/>
            <person name="Liu S."/>
            <person name="Hsing Y."/>
            <person name="Raghuvanshi S."/>
            <person name="Mohanty A."/>
            <person name="Bharti A.K."/>
            <person name="Gaur A."/>
            <person name="Gupta V."/>
            <person name="Kumar D."/>
            <person name="Ravi V."/>
            <person name="Vij S."/>
            <person name="Kapur A."/>
            <person name="Khurana P."/>
            <person name="Khurana P."/>
            <person name="Khurana J.P."/>
            <person name="Tyagi A.K."/>
            <person name="Gaikwad K."/>
            <person name="Singh A."/>
            <person name="Dalal V."/>
            <person name="Srivastava S."/>
            <person name="Dixit A."/>
            <person name="Pal A.K."/>
            <person name="Ghazi I.A."/>
            <person name="Yadav M."/>
            <person name="Pandit A."/>
            <person name="Bhargava A."/>
            <person name="Sureshbabu K."/>
            <person name="Batra K."/>
            <person name="Sharma T.R."/>
            <person name="Mohapatra T."/>
            <person name="Singh N.K."/>
            <person name="Messing J."/>
            <person name="Nelson A.B."/>
            <person name="Fuks G."/>
            <person name="Kavchok S."/>
            <person name="Keizer G."/>
            <person name="Linton E."/>
            <person name="Llaca V."/>
            <person name="Song R."/>
            <person name="Tanyolac B."/>
            <person name="Young S."/>
            <person name="Ho-Il K."/>
            <person name="Hahn J.H."/>
            <person name="Sangsakoo G."/>
            <person name="Vanavichit A."/>
            <person name="de Mattos Luiz.A.T."/>
            <person name="Zimmer P.D."/>
            <person name="Malone G."/>
            <person name="Dellagostin O."/>
            <person name="de Oliveira A.C."/>
            <person name="Bevan M."/>
            <person name="Bancroft I."/>
            <person name="Minx P."/>
            <person name="Cordum H."/>
            <person name="Wilson R."/>
            <person name="Cheng Z."/>
            <person name="Jin W."/>
            <person name="Jiang J."/>
            <person name="Leong S.A."/>
            <person name="Iwama H."/>
            <person name="Gojobori T."/>
            <person name="Itoh T."/>
            <person name="Niimura Y."/>
            <person name="Fujii Y."/>
            <person name="Habara T."/>
            <person name="Sakai H."/>
            <person name="Sato Y."/>
            <person name="Wilson G."/>
            <person name="Kumar K."/>
            <person name="McCouch S."/>
            <person name="Juretic N."/>
            <person name="Hoen D."/>
            <person name="Wright S."/>
            <person name="Bruskiewich R."/>
            <person name="Bureau T."/>
            <person name="Miyao A."/>
            <person name="Hirochika H."/>
            <person name="Nishikawa T."/>
            <person name="Kadowaki K."/>
            <person name="Sugiura M."/>
            <person name="Burr B."/>
            <person name="Sasaki T."/>
        </authorList>
    </citation>
    <scope>NUCLEOTIDE SEQUENCE [LARGE SCALE GENOMIC DNA]</scope>
    <source>
        <strain evidence="4">cv. Nipponbare</strain>
    </source>
</reference>
<reference evidence="3 4" key="2">
    <citation type="journal article" date="2013" name="Plant Cell Physiol.">
        <title>Rice Annotation Project Database (RAP-DB): an integrative and interactive database for rice genomics.</title>
        <authorList>
            <person name="Sakai H."/>
            <person name="Lee S.S."/>
            <person name="Tanaka T."/>
            <person name="Numa H."/>
            <person name="Kim J."/>
            <person name="Kawahara Y."/>
            <person name="Wakimoto H."/>
            <person name="Yang C.C."/>
            <person name="Iwamoto M."/>
            <person name="Abe T."/>
            <person name="Yamada Y."/>
            <person name="Muto A."/>
            <person name="Inokuchi H."/>
            <person name="Ikemura T."/>
            <person name="Matsumoto T."/>
            <person name="Sasaki T."/>
            <person name="Itoh T."/>
        </authorList>
    </citation>
    <scope>NUCLEOTIDE SEQUENCE [LARGE SCALE GENOMIC DNA]</scope>
    <source>
        <strain evidence="4">cv. Nipponbare</strain>
    </source>
</reference>
<reference evidence="3 4" key="3">
    <citation type="journal article" date="2013" name="Rice">
        <title>Improvement of the Oryza sativa Nipponbare reference genome using next generation sequence and optical map data.</title>
        <authorList>
            <person name="Kawahara Y."/>
            <person name="de la Bastide M."/>
            <person name="Hamilton J.P."/>
            <person name="Kanamori H."/>
            <person name="McCombie W.R."/>
            <person name="Ouyang S."/>
            <person name="Schwartz D.C."/>
            <person name="Tanaka T."/>
            <person name="Wu J."/>
            <person name="Zhou S."/>
            <person name="Childs K.L."/>
            <person name="Davidson R.M."/>
            <person name="Lin H."/>
            <person name="Quesada-Ocampo L."/>
            <person name="Vaillancourt B."/>
            <person name="Sakai H."/>
            <person name="Lee S.S."/>
            <person name="Kim J."/>
            <person name="Numa H."/>
            <person name="Itoh T."/>
            <person name="Buell C.R."/>
            <person name="Matsumoto T."/>
        </authorList>
    </citation>
    <scope>NUCLEOTIDE SEQUENCE [LARGE SCALE GENOMIC DNA]</scope>
    <source>
        <strain evidence="4">cv. Nipponbare</strain>
    </source>
</reference>
<dbReference type="AlphaFoldDB" id="A0A0P0X2Z2"/>
<dbReference type="Proteomes" id="UP000059680">
    <property type="component" value="Chromosome 7"/>
</dbReference>
<dbReference type="InterPro" id="IPR039920">
    <property type="entry name" value="MMS19"/>
</dbReference>
<accession>A0A0P0X2Z2</accession>
<keyword evidence="4" id="KW-1185">Reference proteome</keyword>
<evidence type="ECO:0000313" key="3">
    <source>
        <dbReference type="EMBL" id="BAT00296.1"/>
    </source>
</evidence>